<gene>
    <name evidence="2" type="ORF">BCR42DRAFT_417296</name>
</gene>
<name>A0A1X2IF42_9FUNG</name>
<dbReference type="AlphaFoldDB" id="A0A1X2IF42"/>
<dbReference type="EMBL" id="MCGE01000014">
    <property type="protein sequence ID" value="ORZ14615.1"/>
    <property type="molecule type" value="Genomic_DNA"/>
</dbReference>
<feature type="region of interest" description="Disordered" evidence="1">
    <location>
        <begin position="38"/>
        <end position="103"/>
    </location>
</feature>
<evidence type="ECO:0000256" key="1">
    <source>
        <dbReference type="SAM" id="MobiDB-lite"/>
    </source>
</evidence>
<keyword evidence="3" id="KW-1185">Reference proteome</keyword>
<dbReference type="Proteomes" id="UP000193560">
    <property type="component" value="Unassembled WGS sequence"/>
</dbReference>
<organism evidence="2 3">
    <name type="scientific">Absidia repens</name>
    <dbReference type="NCBI Taxonomy" id="90262"/>
    <lineage>
        <taxon>Eukaryota</taxon>
        <taxon>Fungi</taxon>
        <taxon>Fungi incertae sedis</taxon>
        <taxon>Mucoromycota</taxon>
        <taxon>Mucoromycotina</taxon>
        <taxon>Mucoromycetes</taxon>
        <taxon>Mucorales</taxon>
        <taxon>Cunninghamellaceae</taxon>
        <taxon>Absidia</taxon>
    </lineage>
</organism>
<accession>A0A1X2IF42</accession>
<comment type="caution">
    <text evidence="2">The sequence shown here is derived from an EMBL/GenBank/DDBJ whole genome shotgun (WGS) entry which is preliminary data.</text>
</comment>
<reference evidence="2 3" key="1">
    <citation type="submission" date="2016-07" db="EMBL/GenBank/DDBJ databases">
        <title>Pervasive Adenine N6-methylation of Active Genes in Fungi.</title>
        <authorList>
            <consortium name="DOE Joint Genome Institute"/>
            <person name="Mondo S.J."/>
            <person name="Dannebaum R.O."/>
            <person name="Kuo R.C."/>
            <person name="Labutti K."/>
            <person name="Haridas S."/>
            <person name="Kuo A."/>
            <person name="Salamov A."/>
            <person name="Ahrendt S.R."/>
            <person name="Lipzen A."/>
            <person name="Sullivan W."/>
            <person name="Andreopoulos W.B."/>
            <person name="Clum A."/>
            <person name="Lindquist E."/>
            <person name="Daum C."/>
            <person name="Ramamoorthy G.K."/>
            <person name="Gryganskyi A."/>
            <person name="Culley D."/>
            <person name="Magnuson J.K."/>
            <person name="James T.Y."/>
            <person name="O'Malley M.A."/>
            <person name="Stajich J.E."/>
            <person name="Spatafora J.W."/>
            <person name="Visel A."/>
            <person name="Grigoriev I.V."/>
        </authorList>
    </citation>
    <scope>NUCLEOTIDE SEQUENCE [LARGE SCALE GENOMIC DNA]</scope>
    <source>
        <strain evidence="2 3">NRRL 1336</strain>
    </source>
</reference>
<sequence length="258" mass="29845">MIGHMINGITRSPNAHRYPEATKEISQTYANGMHGRYSISTILPDAPPPMRSTAQRQSESYDWQHQQQPSYNTHHQQQDRYQQHSINQHHQHPTRQQQQLQSIKQPYTRYDPQQQRYQSMRKHPKIRRNALHAYISYMTYSDLKRMKSNSQQPHGTQLMSKQGSHSPSAPLSEEPAAPVLSSSVQQQQHHPHHQPPLTAFLKDTVDPAIPTTPIPKPSLPQIESRRSSSDWPGHHYHSSPPQQQPYRLPYPTSSFSTK</sequence>
<evidence type="ECO:0000313" key="3">
    <source>
        <dbReference type="Proteomes" id="UP000193560"/>
    </source>
</evidence>
<feature type="compositionally biased region" description="Low complexity" evidence="1">
    <location>
        <begin position="164"/>
        <end position="178"/>
    </location>
</feature>
<proteinExistence type="predicted"/>
<feature type="region of interest" description="Disordered" evidence="1">
    <location>
        <begin position="147"/>
        <end position="258"/>
    </location>
</feature>
<protein>
    <submittedName>
        <fullName evidence="2">Uncharacterized protein</fullName>
    </submittedName>
</protein>
<evidence type="ECO:0000313" key="2">
    <source>
        <dbReference type="EMBL" id="ORZ14615.1"/>
    </source>
</evidence>
<feature type="compositionally biased region" description="Polar residues" evidence="1">
    <location>
        <begin position="52"/>
        <end position="75"/>
    </location>
</feature>
<dbReference type="OrthoDB" id="2290708at2759"/>
<feature type="compositionally biased region" description="Polar residues" evidence="1">
    <location>
        <begin position="148"/>
        <end position="163"/>
    </location>
</feature>